<keyword evidence="3 4" id="KW-0539">Nucleus</keyword>
<dbReference type="GO" id="GO:0030154">
    <property type="term" value="P:cell differentiation"/>
    <property type="evidence" value="ECO:0007669"/>
    <property type="project" value="TreeGrafter"/>
</dbReference>
<dbReference type="CDD" id="cd00086">
    <property type="entry name" value="homeodomain"/>
    <property type="match status" value="1"/>
</dbReference>
<dbReference type="InterPro" id="IPR009057">
    <property type="entry name" value="Homeodomain-like_sf"/>
</dbReference>
<feature type="region of interest" description="Disordered" evidence="5">
    <location>
        <begin position="85"/>
        <end position="112"/>
    </location>
</feature>
<feature type="DNA-binding region" description="Homeobox" evidence="3">
    <location>
        <begin position="102"/>
        <end position="161"/>
    </location>
</feature>
<name>A0AAD7IEE9_9AGAR</name>
<dbReference type="SMART" id="SM00389">
    <property type="entry name" value="HOX"/>
    <property type="match status" value="1"/>
</dbReference>
<dbReference type="GO" id="GO:0000978">
    <property type="term" value="F:RNA polymerase II cis-regulatory region sequence-specific DNA binding"/>
    <property type="evidence" value="ECO:0007669"/>
    <property type="project" value="TreeGrafter"/>
</dbReference>
<evidence type="ECO:0000256" key="3">
    <source>
        <dbReference type="PROSITE-ProRule" id="PRU00108"/>
    </source>
</evidence>
<comment type="subcellular location">
    <subcellularLocation>
        <location evidence="3 4">Nucleus</location>
    </subcellularLocation>
</comment>
<protein>
    <recommendedName>
        <fullName evidence="6">Homeobox domain-containing protein</fullName>
    </recommendedName>
</protein>
<dbReference type="InterPro" id="IPR001356">
    <property type="entry name" value="HD"/>
</dbReference>
<evidence type="ECO:0000313" key="8">
    <source>
        <dbReference type="Proteomes" id="UP001215280"/>
    </source>
</evidence>
<evidence type="ECO:0000256" key="2">
    <source>
        <dbReference type="ARBA" id="ARBA00023155"/>
    </source>
</evidence>
<dbReference type="InterPro" id="IPR051000">
    <property type="entry name" value="Homeobox_DNA-bind_prot"/>
</dbReference>
<dbReference type="PROSITE" id="PS50071">
    <property type="entry name" value="HOMEOBOX_2"/>
    <property type="match status" value="1"/>
</dbReference>
<feature type="compositionally biased region" description="Polar residues" evidence="5">
    <location>
        <begin position="164"/>
        <end position="181"/>
    </location>
</feature>
<dbReference type="AlphaFoldDB" id="A0AAD7IEE9"/>
<organism evidence="7 8">
    <name type="scientific">Mycena maculata</name>
    <dbReference type="NCBI Taxonomy" id="230809"/>
    <lineage>
        <taxon>Eukaryota</taxon>
        <taxon>Fungi</taxon>
        <taxon>Dikarya</taxon>
        <taxon>Basidiomycota</taxon>
        <taxon>Agaricomycotina</taxon>
        <taxon>Agaricomycetes</taxon>
        <taxon>Agaricomycetidae</taxon>
        <taxon>Agaricales</taxon>
        <taxon>Marasmiineae</taxon>
        <taxon>Mycenaceae</taxon>
        <taxon>Mycena</taxon>
    </lineage>
</organism>
<keyword evidence="2 3" id="KW-0371">Homeobox</keyword>
<keyword evidence="8" id="KW-1185">Reference proteome</keyword>
<dbReference type="GO" id="GO:0006357">
    <property type="term" value="P:regulation of transcription by RNA polymerase II"/>
    <property type="evidence" value="ECO:0007669"/>
    <property type="project" value="TreeGrafter"/>
</dbReference>
<dbReference type="Gene3D" id="1.10.10.60">
    <property type="entry name" value="Homeodomain-like"/>
    <property type="match status" value="1"/>
</dbReference>
<gene>
    <name evidence="7" type="ORF">DFH07DRAFT_778367</name>
</gene>
<dbReference type="SUPFAM" id="SSF46689">
    <property type="entry name" value="Homeodomain-like"/>
    <property type="match status" value="1"/>
</dbReference>
<evidence type="ECO:0000313" key="7">
    <source>
        <dbReference type="EMBL" id="KAJ7740433.1"/>
    </source>
</evidence>
<reference evidence="7" key="1">
    <citation type="submission" date="2023-03" db="EMBL/GenBank/DDBJ databases">
        <title>Massive genome expansion in bonnet fungi (Mycena s.s.) driven by repeated elements and novel gene families across ecological guilds.</title>
        <authorList>
            <consortium name="Lawrence Berkeley National Laboratory"/>
            <person name="Harder C.B."/>
            <person name="Miyauchi S."/>
            <person name="Viragh M."/>
            <person name="Kuo A."/>
            <person name="Thoen E."/>
            <person name="Andreopoulos B."/>
            <person name="Lu D."/>
            <person name="Skrede I."/>
            <person name="Drula E."/>
            <person name="Henrissat B."/>
            <person name="Morin E."/>
            <person name="Kohler A."/>
            <person name="Barry K."/>
            <person name="LaButti K."/>
            <person name="Morin E."/>
            <person name="Salamov A."/>
            <person name="Lipzen A."/>
            <person name="Mereny Z."/>
            <person name="Hegedus B."/>
            <person name="Baldrian P."/>
            <person name="Stursova M."/>
            <person name="Weitz H."/>
            <person name="Taylor A."/>
            <person name="Grigoriev I.V."/>
            <person name="Nagy L.G."/>
            <person name="Martin F."/>
            <person name="Kauserud H."/>
        </authorList>
    </citation>
    <scope>NUCLEOTIDE SEQUENCE</scope>
    <source>
        <strain evidence="7">CBHHK188m</strain>
    </source>
</reference>
<dbReference type="Pfam" id="PF00046">
    <property type="entry name" value="Homeodomain"/>
    <property type="match status" value="1"/>
</dbReference>
<dbReference type="GO" id="GO:0005634">
    <property type="term" value="C:nucleus"/>
    <property type="evidence" value="ECO:0007669"/>
    <property type="project" value="UniProtKB-SubCell"/>
</dbReference>
<comment type="caution">
    <text evidence="7">The sequence shown here is derived from an EMBL/GenBank/DDBJ whole genome shotgun (WGS) entry which is preliminary data.</text>
</comment>
<feature type="domain" description="Homeobox" evidence="6">
    <location>
        <begin position="100"/>
        <end position="160"/>
    </location>
</feature>
<dbReference type="PANTHER" id="PTHR24324:SF9">
    <property type="entry name" value="HOMEOBOX DOMAIN-CONTAINING PROTEIN"/>
    <property type="match status" value="1"/>
</dbReference>
<dbReference type="PANTHER" id="PTHR24324">
    <property type="entry name" value="HOMEOBOX PROTEIN HHEX"/>
    <property type="match status" value="1"/>
</dbReference>
<accession>A0AAD7IEE9</accession>
<feature type="region of interest" description="Disordered" evidence="5">
    <location>
        <begin position="153"/>
        <end position="181"/>
    </location>
</feature>
<evidence type="ECO:0000256" key="1">
    <source>
        <dbReference type="ARBA" id="ARBA00023125"/>
    </source>
</evidence>
<dbReference type="EMBL" id="JARJLG010000127">
    <property type="protein sequence ID" value="KAJ7740433.1"/>
    <property type="molecule type" value="Genomic_DNA"/>
</dbReference>
<keyword evidence="1 3" id="KW-0238">DNA-binding</keyword>
<dbReference type="Proteomes" id="UP001215280">
    <property type="component" value="Unassembled WGS sequence"/>
</dbReference>
<evidence type="ECO:0000256" key="5">
    <source>
        <dbReference type="SAM" id="MobiDB-lite"/>
    </source>
</evidence>
<evidence type="ECO:0000259" key="6">
    <source>
        <dbReference type="PROSITE" id="PS50071"/>
    </source>
</evidence>
<sequence>MIFSGAKNFQITGGIFNIKPAYIYPETLVKAETFAGNRNIDPGSFKSGLHPMSSGNTKKVEDLEARLRQVETVVETVAETIRGDSERHYNAYIPPPSDQSVPNKRRKGTDAAQDRVLNKTYVRTAFPAREEREVLAKTLGMSQRSVQKWFKKKRRASVTDVRNRNSSGTIASSPPNLSRHV</sequence>
<proteinExistence type="predicted"/>
<evidence type="ECO:0000256" key="4">
    <source>
        <dbReference type="RuleBase" id="RU000682"/>
    </source>
</evidence>